<dbReference type="EMBL" id="SFCI01000499">
    <property type="protein sequence ID" value="TFY79441.1"/>
    <property type="molecule type" value="Genomic_DNA"/>
</dbReference>
<organism evidence="3 4">
    <name type="scientific">Hericium alpestre</name>
    <dbReference type="NCBI Taxonomy" id="135208"/>
    <lineage>
        <taxon>Eukaryota</taxon>
        <taxon>Fungi</taxon>
        <taxon>Dikarya</taxon>
        <taxon>Basidiomycota</taxon>
        <taxon>Agaricomycotina</taxon>
        <taxon>Agaricomycetes</taxon>
        <taxon>Russulales</taxon>
        <taxon>Hericiaceae</taxon>
        <taxon>Hericium</taxon>
    </lineage>
</organism>
<dbReference type="AlphaFoldDB" id="A0A4Y9ZZP1"/>
<feature type="region of interest" description="Disordered" evidence="1">
    <location>
        <begin position="296"/>
        <end position="349"/>
    </location>
</feature>
<evidence type="ECO:0000313" key="4">
    <source>
        <dbReference type="Proteomes" id="UP000298061"/>
    </source>
</evidence>
<keyword evidence="2" id="KW-0732">Signal</keyword>
<gene>
    <name evidence="3" type="ORF">EWM64_g4567</name>
</gene>
<name>A0A4Y9ZZP1_9AGAM</name>
<evidence type="ECO:0008006" key="5">
    <source>
        <dbReference type="Google" id="ProtNLM"/>
    </source>
</evidence>
<feature type="chain" id="PRO_5021370370" description="Macrofage activating glycoprotein" evidence="2">
    <location>
        <begin position="21"/>
        <end position="349"/>
    </location>
</feature>
<evidence type="ECO:0000256" key="2">
    <source>
        <dbReference type="SAM" id="SignalP"/>
    </source>
</evidence>
<proteinExistence type="predicted"/>
<evidence type="ECO:0000256" key="1">
    <source>
        <dbReference type="SAM" id="MobiDB-lite"/>
    </source>
</evidence>
<dbReference type="Proteomes" id="UP000298061">
    <property type="component" value="Unassembled WGS sequence"/>
</dbReference>
<dbReference type="STRING" id="135208.A0A4Y9ZZP1"/>
<evidence type="ECO:0000313" key="3">
    <source>
        <dbReference type="EMBL" id="TFY79441.1"/>
    </source>
</evidence>
<keyword evidence="4" id="KW-1185">Reference proteome</keyword>
<sequence>MARYTLSALLAVASSTYVAAQSVQFPATPLANKHFAYPSGVPYQADTDTFGRGPQFGYNQCNSTTEGSNSLCQTAFMNHIDDFCLWAPSKPNSTIADTEGEELAWCTKKGRGTRIIPAGALKGVQLIKTQQYWQFAGFIDQTLLNLQSDDFGGELDPHGQDLRGNPIGGLVYSNSLQSSNSTFDQITEWNSFIGGGGFCFTICPDSGTNPGGYCRNTLDRLGCAVNSPNNAQSGTFEVCDGALKDLPGVYTTNGQTITYSQPDESLGPITTLPFTVTTPSSSNCITYQSSEIYTDLPQPTGSASLTSSGASPTGSNGAKSSGSAASRSASSSRAAVCASVEQGRTDAMV</sequence>
<dbReference type="OrthoDB" id="2564904at2759"/>
<comment type="caution">
    <text evidence="3">The sequence shown here is derived from an EMBL/GenBank/DDBJ whole genome shotgun (WGS) entry which is preliminary data.</text>
</comment>
<accession>A0A4Y9ZZP1</accession>
<feature type="signal peptide" evidence="2">
    <location>
        <begin position="1"/>
        <end position="20"/>
    </location>
</feature>
<reference evidence="3 4" key="1">
    <citation type="submission" date="2019-02" db="EMBL/GenBank/DDBJ databases">
        <title>Genome sequencing of the rare red list fungi Hericium alpestre (H. flagellum).</title>
        <authorList>
            <person name="Buettner E."/>
            <person name="Kellner H."/>
        </authorList>
    </citation>
    <scope>NUCLEOTIDE SEQUENCE [LARGE SCALE GENOMIC DNA]</scope>
    <source>
        <strain evidence="3 4">DSM 108284</strain>
    </source>
</reference>
<protein>
    <recommendedName>
        <fullName evidence="5">Macrofage activating glycoprotein</fullName>
    </recommendedName>
</protein>
<feature type="compositionally biased region" description="Low complexity" evidence="1">
    <location>
        <begin position="299"/>
        <end position="339"/>
    </location>
</feature>